<sequence>MAITPEDLITKSFKIVTEESGYDRNEVDDFLDELVVELRALYSDRDALERQVEQLSANAPDSPAAAVAPAQSSAAPAAAPQDAAALLAMAQKVHDDYVAQGEKAKAELIEEAEKKADAMVSEAQQQREEVLSRLTDEKEELEIAVEALRGFESRYRSKLLQHLDAQVQELKNLKSIEASA</sequence>
<dbReference type="GO" id="GO:0005737">
    <property type="term" value="C:cytoplasm"/>
    <property type="evidence" value="ECO:0007669"/>
    <property type="project" value="UniProtKB-SubCell"/>
</dbReference>
<dbReference type="Proteomes" id="UP000770330">
    <property type="component" value="Unassembled WGS sequence"/>
</dbReference>
<dbReference type="InterPro" id="IPR007793">
    <property type="entry name" value="DivIVA_fam"/>
</dbReference>
<evidence type="ECO:0000256" key="2">
    <source>
        <dbReference type="ARBA" id="ARBA00009008"/>
    </source>
</evidence>
<keyword evidence="5" id="KW-0132">Cell division</keyword>
<feature type="coiled-coil region" evidence="9">
    <location>
        <begin position="109"/>
        <end position="151"/>
    </location>
</feature>
<dbReference type="InterPro" id="IPR019933">
    <property type="entry name" value="DivIVA_domain"/>
</dbReference>
<evidence type="ECO:0000313" key="11">
    <source>
        <dbReference type="Proteomes" id="UP000770330"/>
    </source>
</evidence>
<feature type="coiled-coil region" evidence="9">
    <location>
        <begin position="31"/>
        <end position="58"/>
    </location>
</feature>
<evidence type="ECO:0000256" key="5">
    <source>
        <dbReference type="ARBA" id="ARBA00022618"/>
    </source>
</evidence>
<evidence type="ECO:0000256" key="1">
    <source>
        <dbReference type="ARBA" id="ARBA00004496"/>
    </source>
</evidence>
<evidence type="ECO:0000256" key="4">
    <source>
        <dbReference type="ARBA" id="ARBA00022490"/>
    </source>
</evidence>
<keyword evidence="6 9" id="KW-0175">Coiled coil</keyword>
<evidence type="ECO:0000256" key="8">
    <source>
        <dbReference type="ARBA" id="ARBA00031737"/>
    </source>
</evidence>
<comment type="similarity">
    <text evidence="2">Belongs to the DivIVA family.</text>
</comment>
<comment type="caution">
    <text evidence="10">The sequence shown here is derived from an EMBL/GenBank/DDBJ whole genome shotgun (WGS) entry which is preliminary data.</text>
</comment>
<comment type="subcellular location">
    <subcellularLocation>
        <location evidence="1">Cytoplasm</location>
    </subcellularLocation>
</comment>
<name>A0A930PPN8_9MICC</name>
<dbReference type="EMBL" id="JABZXO010000002">
    <property type="protein sequence ID" value="MBF1656611.1"/>
    <property type="molecule type" value="Genomic_DNA"/>
</dbReference>
<dbReference type="GO" id="GO:0051301">
    <property type="term" value="P:cell division"/>
    <property type="evidence" value="ECO:0007669"/>
    <property type="project" value="UniProtKB-KW"/>
</dbReference>
<dbReference type="PANTHER" id="PTHR35794:SF2">
    <property type="entry name" value="CELL DIVISION PROTEIN DIVIVA"/>
    <property type="match status" value="1"/>
</dbReference>
<dbReference type="NCBIfam" id="TIGR03544">
    <property type="entry name" value="DivI1A_domain"/>
    <property type="match status" value="1"/>
</dbReference>
<evidence type="ECO:0000313" key="10">
    <source>
        <dbReference type="EMBL" id="MBF1656611.1"/>
    </source>
</evidence>
<keyword evidence="4" id="KW-0963">Cytoplasm</keyword>
<dbReference type="Pfam" id="PF05103">
    <property type="entry name" value="DivIVA"/>
    <property type="match status" value="1"/>
</dbReference>
<evidence type="ECO:0000256" key="6">
    <source>
        <dbReference type="ARBA" id="ARBA00023054"/>
    </source>
</evidence>
<evidence type="ECO:0000256" key="3">
    <source>
        <dbReference type="ARBA" id="ARBA00018787"/>
    </source>
</evidence>
<accession>A0A930PPN8</accession>
<evidence type="ECO:0000256" key="7">
    <source>
        <dbReference type="ARBA" id="ARBA00023306"/>
    </source>
</evidence>
<gene>
    <name evidence="10" type="ORF">HXO61_01550</name>
</gene>
<evidence type="ECO:0000256" key="9">
    <source>
        <dbReference type="SAM" id="Coils"/>
    </source>
</evidence>
<dbReference type="AlphaFoldDB" id="A0A930PPN8"/>
<dbReference type="RefSeq" id="WP_303943827.1">
    <property type="nucleotide sequence ID" value="NZ_JABZXO010000002.1"/>
</dbReference>
<proteinExistence type="inferred from homology"/>
<keyword evidence="7" id="KW-0131">Cell cycle</keyword>
<protein>
    <recommendedName>
        <fullName evidence="3">Cell wall synthesis protein Wag31</fullName>
    </recommendedName>
    <alternativeName>
        <fullName evidence="8">Antigen 84</fullName>
    </alternativeName>
</protein>
<dbReference type="Gene3D" id="6.10.250.660">
    <property type="match status" value="1"/>
</dbReference>
<organism evidence="10 11">
    <name type="scientific">Rothia mucilaginosa</name>
    <dbReference type="NCBI Taxonomy" id="43675"/>
    <lineage>
        <taxon>Bacteria</taxon>
        <taxon>Bacillati</taxon>
        <taxon>Actinomycetota</taxon>
        <taxon>Actinomycetes</taxon>
        <taxon>Micrococcales</taxon>
        <taxon>Micrococcaceae</taxon>
        <taxon>Rothia</taxon>
    </lineage>
</organism>
<dbReference type="PANTHER" id="PTHR35794">
    <property type="entry name" value="CELL DIVISION PROTEIN DIVIVA"/>
    <property type="match status" value="1"/>
</dbReference>
<reference evidence="10" key="1">
    <citation type="submission" date="2020-04" db="EMBL/GenBank/DDBJ databases">
        <title>Deep metagenomics examines the oral microbiome during advanced dental caries in children, revealing novel taxa and co-occurrences with host molecules.</title>
        <authorList>
            <person name="Baker J.L."/>
            <person name="Morton J.T."/>
            <person name="Dinis M."/>
            <person name="Alvarez R."/>
            <person name="Tran N.C."/>
            <person name="Knight R."/>
            <person name="Edlund A."/>
        </authorList>
    </citation>
    <scope>NUCLEOTIDE SEQUENCE</scope>
    <source>
        <strain evidence="10">JCVI_39_bin.18</strain>
    </source>
</reference>